<proteinExistence type="predicted"/>
<evidence type="ECO:0000313" key="2">
    <source>
        <dbReference type="EMBL" id="KAA5532138.1"/>
    </source>
</evidence>
<dbReference type="PROSITE" id="PS51257">
    <property type="entry name" value="PROKAR_LIPOPROTEIN"/>
    <property type="match status" value="1"/>
</dbReference>
<keyword evidence="3" id="KW-1185">Reference proteome</keyword>
<dbReference type="RefSeq" id="WP_150033640.1">
    <property type="nucleotide sequence ID" value="NZ_VWSH01000004.1"/>
</dbReference>
<dbReference type="AlphaFoldDB" id="A0A5M6CAE8"/>
<dbReference type="Proteomes" id="UP000323632">
    <property type="component" value="Unassembled WGS sequence"/>
</dbReference>
<organism evidence="2 3">
    <name type="scientific">Taibaiella lutea</name>
    <dbReference type="NCBI Taxonomy" id="2608001"/>
    <lineage>
        <taxon>Bacteria</taxon>
        <taxon>Pseudomonadati</taxon>
        <taxon>Bacteroidota</taxon>
        <taxon>Chitinophagia</taxon>
        <taxon>Chitinophagales</taxon>
        <taxon>Chitinophagaceae</taxon>
        <taxon>Taibaiella</taxon>
    </lineage>
</organism>
<sequence>MKNLLISGLLLLVLSISSCQIVGGIFKAGAFVGILAVVIVIVVLLGIISMFRKK</sequence>
<accession>A0A5M6CAE8</accession>
<dbReference type="EMBL" id="VWSH01000004">
    <property type="protein sequence ID" value="KAA5532138.1"/>
    <property type="molecule type" value="Genomic_DNA"/>
</dbReference>
<gene>
    <name evidence="2" type="ORF">F0919_15160</name>
</gene>
<dbReference type="GO" id="GO:0016779">
    <property type="term" value="F:nucleotidyltransferase activity"/>
    <property type="evidence" value="ECO:0007669"/>
    <property type="project" value="UniProtKB-KW"/>
</dbReference>
<evidence type="ECO:0000313" key="3">
    <source>
        <dbReference type="Proteomes" id="UP000323632"/>
    </source>
</evidence>
<keyword evidence="2" id="KW-0548">Nucleotidyltransferase</keyword>
<keyword evidence="2" id="KW-0808">Transferase</keyword>
<feature type="transmembrane region" description="Helical" evidence="1">
    <location>
        <begin position="29"/>
        <end position="51"/>
    </location>
</feature>
<keyword evidence="1" id="KW-0812">Transmembrane</keyword>
<name>A0A5M6CAE8_9BACT</name>
<protein>
    <submittedName>
        <fullName evidence="2">Phosphatidate cytidylyltransferase</fullName>
    </submittedName>
</protein>
<keyword evidence="1" id="KW-1133">Transmembrane helix</keyword>
<reference evidence="2 3" key="1">
    <citation type="submission" date="2019-09" db="EMBL/GenBank/DDBJ databases">
        <title>Genome sequence and assembly of Taibaiella sp.</title>
        <authorList>
            <person name="Chhetri G."/>
        </authorList>
    </citation>
    <scope>NUCLEOTIDE SEQUENCE [LARGE SCALE GENOMIC DNA]</scope>
    <source>
        <strain evidence="2 3">KVB11</strain>
    </source>
</reference>
<comment type="caution">
    <text evidence="2">The sequence shown here is derived from an EMBL/GenBank/DDBJ whole genome shotgun (WGS) entry which is preliminary data.</text>
</comment>
<evidence type="ECO:0000256" key="1">
    <source>
        <dbReference type="SAM" id="Phobius"/>
    </source>
</evidence>
<keyword evidence="1" id="KW-0472">Membrane</keyword>